<dbReference type="EMBL" id="BPLQ01015437">
    <property type="protein sequence ID" value="GIY88060.1"/>
    <property type="molecule type" value="Genomic_DNA"/>
</dbReference>
<gene>
    <name evidence="1" type="ORF">CDAR_516331</name>
</gene>
<name>A0AAV4WYT1_9ARAC</name>
<protein>
    <submittedName>
        <fullName evidence="1">Uncharacterized protein</fullName>
    </submittedName>
</protein>
<comment type="caution">
    <text evidence="1">The sequence shown here is derived from an EMBL/GenBank/DDBJ whole genome shotgun (WGS) entry which is preliminary data.</text>
</comment>
<accession>A0AAV4WYT1</accession>
<dbReference type="Proteomes" id="UP001054837">
    <property type="component" value="Unassembled WGS sequence"/>
</dbReference>
<proteinExistence type="predicted"/>
<evidence type="ECO:0000313" key="1">
    <source>
        <dbReference type="EMBL" id="GIY88060.1"/>
    </source>
</evidence>
<reference evidence="1 2" key="1">
    <citation type="submission" date="2021-06" db="EMBL/GenBank/DDBJ databases">
        <title>Caerostris darwini draft genome.</title>
        <authorList>
            <person name="Kono N."/>
            <person name="Arakawa K."/>
        </authorList>
    </citation>
    <scope>NUCLEOTIDE SEQUENCE [LARGE SCALE GENOMIC DNA]</scope>
</reference>
<evidence type="ECO:0000313" key="2">
    <source>
        <dbReference type="Proteomes" id="UP001054837"/>
    </source>
</evidence>
<organism evidence="1 2">
    <name type="scientific">Caerostris darwini</name>
    <dbReference type="NCBI Taxonomy" id="1538125"/>
    <lineage>
        <taxon>Eukaryota</taxon>
        <taxon>Metazoa</taxon>
        <taxon>Ecdysozoa</taxon>
        <taxon>Arthropoda</taxon>
        <taxon>Chelicerata</taxon>
        <taxon>Arachnida</taxon>
        <taxon>Araneae</taxon>
        <taxon>Araneomorphae</taxon>
        <taxon>Entelegynae</taxon>
        <taxon>Araneoidea</taxon>
        <taxon>Araneidae</taxon>
        <taxon>Caerostris</taxon>
    </lineage>
</organism>
<keyword evidence="2" id="KW-1185">Reference proteome</keyword>
<dbReference type="AlphaFoldDB" id="A0AAV4WYT1"/>
<sequence>MVWGYFPGQLIQDNGNWSLQTDINICGADLYYLGTECEGSPYWEYIFDVDKNPPAFISAIISDCKAENSSKSLRETICAMPRTQVQTAQNTRMDYPASRNNRVKRKFSLTPSDYLWLQRTKGGWGRGWNLLSNRKRSSFPTSNTALQSGFWLNP</sequence>